<evidence type="ECO:0000256" key="1">
    <source>
        <dbReference type="SAM" id="MobiDB-lite"/>
    </source>
</evidence>
<feature type="region of interest" description="Disordered" evidence="1">
    <location>
        <begin position="36"/>
        <end position="70"/>
    </location>
</feature>
<dbReference type="Pfam" id="PF21745">
    <property type="entry name" value="PMI1_PMIR1-2_C"/>
    <property type="match status" value="1"/>
</dbReference>
<feature type="compositionally biased region" description="Basic and acidic residues" evidence="1">
    <location>
        <begin position="243"/>
        <end position="261"/>
    </location>
</feature>
<feature type="region of interest" description="Disordered" evidence="1">
    <location>
        <begin position="237"/>
        <end position="261"/>
    </location>
</feature>
<reference evidence="4" key="1">
    <citation type="journal article" date="2024" name="IScience">
        <title>Strigolactones Initiate the Formation of Haustorium-like Structures in Castilleja.</title>
        <authorList>
            <person name="Buerger M."/>
            <person name="Peterson D."/>
            <person name="Chory J."/>
        </authorList>
    </citation>
    <scope>NUCLEOTIDE SEQUENCE [LARGE SCALE GENOMIC DNA]</scope>
</reference>
<dbReference type="InterPro" id="IPR039614">
    <property type="entry name" value="PMI1-like"/>
</dbReference>
<dbReference type="InterPro" id="IPR019448">
    <property type="entry name" value="NT-C2"/>
</dbReference>
<dbReference type="EMBL" id="JAVIJP010000052">
    <property type="protein sequence ID" value="KAL3625332.1"/>
    <property type="molecule type" value="Genomic_DNA"/>
</dbReference>
<keyword evidence="4" id="KW-1185">Reference proteome</keyword>
<accession>A0ABD3C6Y7</accession>
<evidence type="ECO:0000259" key="2">
    <source>
        <dbReference type="PROSITE" id="PS51840"/>
    </source>
</evidence>
<sequence>MFSKTNSRKKDENDSGKFINDLETISKALYTDKMSISRSKSFENPRLPNPKQKKKKPKKISKDDASKKDKKPSIWTWKGLKALTNARTRRFNCCFSLLVHSIDNLPAIFDDVCLVVHWKRRDGEQMTRPVKVFQGVAEIEEQLTHSCSVYGTKSGPHHFAKYEAKHFLLYVSVYNANELDLGKHRVDLTRLLPLTLEELEDEKSSGKWTTSFGLSGKARGATMNVSFGYVVIANNNNNNNHKSVPDSPRKDSEKEPKLGGRFDLSDKTNIICRVESLPARLNNLDETSEDIKDLHEVFPESGPELSECEKVHYQKLDEEASDALDGNKSVAGEMVCETKREISELHVMEKGIEELSRETDVEETICQKDEQQSISSKESLMKELETALSHATDLVNEGLDSEEDEENDHVLGLDTLADSVANDFLDMLGIDRSPSCLSSESDPESPRERLLKQFEKDNGGLLDLEIENDHISMVSAWEDISTELPNLETSGPRIQTRASEMEGLENEALMREWGLDEEAFQSSPMSNSSGYGSPVDEPMAEIPGLVEGLSPFARTKNGGFLRSMKPGLFESARNGGSLVMQVSSPVVVPAEMGSGVMDVLQGLAALGIEKLSMQANRLMPLEDVAGRTIQQIAWEAGSFLEGPERQGLLQHESTKTTEKSVKRIISSEYVAMEDLAPLAMDKIEALSIEGLRIQSGMSDEGAPSNITAQSIGEFSALKGNNSVNFAGGPIDLNGTGGLQLLDIKLNDGQDVDGLIGLSLTLDEWIRFDSGEIEDHDLFTERTSKILTAHHATSLDAFCRKSRRVKGRKYGLLGNNFTVALMVQLRDPLRNYEPVGSPMLSLVQVERVFVPPKLRIYKNVPPIGNISEEEEEDKHVHAKEEEAVIIPQYKITEVHVAGLKVGTGKKKLWGSVNQEQAGSRWLLANGMGKKYKHPLMKAKPVVKNLAQPGDTLWSISSRAHGKGDNWKDIRNPNDVFASENIRKH</sequence>
<protein>
    <recommendedName>
        <fullName evidence="2">C2 NT-type domain-containing protein</fullName>
    </recommendedName>
</protein>
<dbReference type="Pfam" id="PF10358">
    <property type="entry name" value="NT-C2"/>
    <property type="match status" value="1"/>
</dbReference>
<evidence type="ECO:0000313" key="4">
    <source>
        <dbReference type="Proteomes" id="UP001632038"/>
    </source>
</evidence>
<dbReference type="PANTHER" id="PTHR33414:SF1">
    <property type="entry name" value="PROTEIN PLASTID MOVEMENT IMPAIRED 1-RELATED 1"/>
    <property type="match status" value="1"/>
</dbReference>
<gene>
    <name evidence="3" type="ORF">CASFOL_030786</name>
</gene>
<dbReference type="PANTHER" id="PTHR33414">
    <property type="entry name" value="PROTEIN PLASTID MOVEMENT IMPAIRED 1-RELATED 1"/>
    <property type="match status" value="1"/>
</dbReference>
<dbReference type="InterPro" id="IPR048972">
    <property type="entry name" value="PMI1_PMIR1-2_C"/>
</dbReference>
<comment type="caution">
    <text evidence="3">The sequence shown here is derived from an EMBL/GenBank/DDBJ whole genome shotgun (WGS) entry which is preliminary data.</text>
</comment>
<dbReference type="PROSITE" id="PS51840">
    <property type="entry name" value="C2_NT"/>
    <property type="match status" value="1"/>
</dbReference>
<proteinExistence type="predicted"/>
<dbReference type="Proteomes" id="UP001632038">
    <property type="component" value="Unassembled WGS sequence"/>
</dbReference>
<evidence type="ECO:0000313" key="3">
    <source>
        <dbReference type="EMBL" id="KAL3625332.1"/>
    </source>
</evidence>
<dbReference type="AlphaFoldDB" id="A0ABD3C6Y7"/>
<organism evidence="3 4">
    <name type="scientific">Castilleja foliolosa</name>
    <dbReference type="NCBI Taxonomy" id="1961234"/>
    <lineage>
        <taxon>Eukaryota</taxon>
        <taxon>Viridiplantae</taxon>
        <taxon>Streptophyta</taxon>
        <taxon>Embryophyta</taxon>
        <taxon>Tracheophyta</taxon>
        <taxon>Spermatophyta</taxon>
        <taxon>Magnoliopsida</taxon>
        <taxon>eudicotyledons</taxon>
        <taxon>Gunneridae</taxon>
        <taxon>Pentapetalae</taxon>
        <taxon>asterids</taxon>
        <taxon>lamiids</taxon>
        <taxon>Lamiales</taxon>
        <taxon>Orobanchaceae</taxon>
        <taxon>Pedicularideae</taxon>
        <taxon>Castillejinae</taxon>
        <taxon>Castilleja</taxon>
    </lineage>
</organism>
<feature type="domain" description="C2 NT-type" evidence="2">
    <location>
        <begin position="83"/>
        <end position="231"/>
    </location>
</feature>
<name>A0ABD3C6Y7_9LAMI</name>